<evidence type="ECO:0000313" key="8">
    <source>
        <dbReference type="EMBL" id="CEO55407.1"/>
    </source>
</evidence>
<feature type="non-terminal residue" evidence="8">
    <location>
        <position position="1"/>
    </location>
</feature>
<dbReference type="PROSITE" id="PS50048">
    <property type="entry name" value="ZN2_CY6_FUNGAL_2"/>
    <property type="match status" value="1"/>
</dbReference>
<dbReference type="CDD" id="cd00067">
    <property type="entry name" value="GAL4"/>
    <property type="match status" value="1"/>
</dbReference>
<keyword evidence="3" id="KW-0805">Transcription regulation</keyword>
<dbReference type="InterPro" id="IPR001138">
    <property type="entry name" value="Zn2Cys6_DnaBD"/>
</dbReference>
<dbReference type="AlphaFoldDB" id="A0A0B7KJ01"/>
<proteinExistence type="predicted"/>
<dbReference type="PANTHER" id="PTHR47660:SF3">
    <property type="entry name" value="FINGER DOMAIN PROTEIN, PUTATIVE (AFU_ORTHOLOGUE AFUA_4G03310)-RELATED"/>
    <property type="match status" value="1"/>
</dbReference>
<dbReference type="Pfam" id="PF00172">
    <property type="entry name" value="Zn_clus"/>
    <property type="match status" value="1"/>
</dbReference>
<dbReference type="SMART" id="SM00066">
    <property type="entry name" value="GAL4"/>
    <property type="match status" value="1"/>
</dbReference>
<evidence type="ECO:0000256" key="2">
    <source>
        <dbReference type="ARBA" id="ARBA00022833"/>
    </source>
</evidence>
<evidence type="ECO:0000256" key="5">
    <source>
        <dbReference type="ARBA" id="ARBA00023242"/>
    </source>
</evidence>
<feature type="compositionally biased region" description="Basic residues" evidence="6">
    <location>
        <begin position="52"/>
        <end position="63"/>
    </location>
</feature>
<gene>
    <name evidence="8" type="ORF">BN869_000011465_1</name>
</gene>
<dbReference type="SUPFAM" id="SSF57701">
    <property type="entry name" value="Zn2/Cys6 DNA-binding domain"/>
    <property type="match status" value="1"/>
</dbReference>
<evidence type="ECO:0000256" key="6">
    <source>
        <dbReference type="SAM" id="MobiDB-lite"/>
    </source>
</evidence>
<name>A0A0B7KJ01_BIOOC</name>
<dbReference type="PANTHER" id="PTHR47660">
    <property type="entry name" value="TRANSCRIPTION FACTOR WITH C2H2 AND ZN(2)-CYS(6) DNA BINDING DOMAIN (EUROFUNG)-RELATED-RELATED"/>
    <property type="match status" value="1"/>
</dbReference>
<dbReference type="GO" id="GO:0000981">
    <property type="term" value="F:DNA-binding transcription factor activity, RNA polymerase II-specific"/>
    <property type="evidence" value="ECO:0007669"/>
    <property type="project" value="InterPro"/>
</dbReference>
<dbReference type="GO" id="GO:0008270">
    <property type="term" value="F:zinc ion binding"/>
    <property type="evidence" value="ECO:0007669"/>
    <property type="project" value="InterPro"/>
</dbReference>
<organism evidence="8">
    <name type="scientific">Bionectria ochroleuca</name>
    <name type="common">Gliocladium roseum</name>
    <dbReference type="NCBI Taxonomy" id="29856"/>
    <lineage>
        <taxon>Eukaryota</taxon>
        <taxon>Fungi</taxon>
        <taxon>Dikarya</taxon>
        <taxon>Ascomycota</taxon>
        <taxon>Pezizomycotina</taxon>
        <taxon>Sordariomycetes</taxon>
        <taxon>Hypocreomycetidae</taxon>
        <taxon>Hypocreales</taxon>
        <taxon>Bionectriaceae</taxon>
        <taxon>Clonostachys</taxon>
    </lineage>
</organism>
<keyword evidence="5" id="KW-0539">Nucleus</keyword>
<dbReference type="EMBL" id="CDPU01000052">
    <property type="protein sequence ID" value="CEO55407.1"/>
    <property type="molecule type" value="Genomic_DNA"/>
</dbReference>
<sequence>AGASVSRPRSCYSCVRRKARCDEERPSCGRCTSRNIDCAYPTNTTEIASRGSRPRRGNSRIHTRASPSLATDPTSAANYLGAQEDEMHSVATSSALRSGSRDLGVIESSWDDLAIDLNLVCTPQLFIQRPKMTTGGQRRATLILYTLRSYTQRLLHQNDMPPFIHPYSIFATEGSETRIGSLNTCTSLLHVLHCGVPGSPALFWRNVQCECERLRNEALSMNKWELLAALQALAIYIIERLNTDGTGYETLDALLIRTDLAQQCSTIDINVDLNPERLWCDWIFNESTHRVIDMLVHFEPATMCPFYNTSLVLAPLPAKKQLWKADNAGVWHRERELGASAHTSFALFASGELVNMTQAPSRVRDWRRDEELLNAQSQAESTANWNEWCLGMDEFGSLVMLVASFIEMRSPIT</sequence>
<keyword evidence="4" id="KW-0804">Transcription</keyword>
<feature type="domain" description="Zn(2)-C6 fungal-type" evidence="7">
    <location>
        <begin position="10"/>
        <end position="40"/>
    </location>
</feature>
<feature type="compositionally biased region" description="Polar residues" evidence="6">
    <location>
        <begin position="65"/>
        <end position="74"/>
    </location>
</feature>
<accession>A0A0B7KJ01</accession>
<evidence type="ECO:0000256" key="3">
    <source>
        <dbReference type="ARBA" id="ARBA00023015"/>
    </source>
</evidence>
<protein>
    <recommendedName>
        <fullName evidence="7">Zn(2)-C6 fungal-type domain-containing protein</fullName>
    </recommendedName>
</protein>
<dbReference type="Gene3D" id="4.10.240.10">
    <property type="entry name" value="Zn(2)-C6 fungal-type DNA-binding domain"/>
    <property type="match status" value="1"/>
</dbReference>
<reference evidence="8" key="1">
    <citation type="submission" date="2015-01" db="EMBL/GenBank/DDBJ databases">
        <authorList>
            <person name="Durling Mikael"/>
        </authorList>
    </citation>
    <scope>NUCLEOTIDE SEQUENCE</scope>
</reference>
<feature type="region of interest" description="Disordered" evidence="6">
    <location>
        <begin position="47"/>
        <end position="74"/>
    </location>
</feature>
<evidence type="ECO:0000256" key="4">
    <source>
        <dbReference type="ARBA" id="ARBA00023163"/>
    </source>
</evidence>
<evidence type="ECO:0000259" key="7">
    <source>
        <dbReference type="PROSITE" id="PS50048"/>
    </source>
</evidence>
<keyword evidence="1" id="KW-0479">Metal-binding</keyword>
<keyword evidence="2" id="KW-0862">Zinc</keyword>
<evidence type="ECO:0000256" key="1">
    <source>
        <dbReference type="ARBA" id="ARBA00022723"/>
    </source>
</evidence>
<dbReference type="InterPro" id="IPR036864">
    <property type="entry name" value="Zn2-C6_fun-type_DNA-bd_sf"/>
</dbReference>